<dbReference type="Proteomes" id="UP000244912">
    <property type="component" value="Unassembled WGS sequence"/>
</dbReference>
<keyword evidence="3" id="KW-1185">Reference proteome</keyword>
<dbReference type="OrthoDB" id="6305173at2"/>
<dbReference type="Pfam" id="PF13403">
    <property type="entry name" value="Hint_2"/>
    <property type="match status" value="1"/>
</dbReference>
<protein>
    <recommendedName>
        <fullName evidence="1">Hint domain-containing protein</fullName>
    </recommendedName>
</protein>
<dbReference type="InterPro" id="IPR003587">
    <property type="entry name" value="Hint_dom_N"/>
</dbReference>
<organism evidence="2 3">
    <name type="scientific">Palleronia abyssalis</name>
    <dbReference type="NCBI Taxonomy" id="1501240"/>
    <lineage>
        <taxon>Bacteria</taxon>
        <taxon>Pseudomonadati</taxon>
        <taxon>Pseudomonadota</taxon>
        <taxon>Alphaproteobacteria</taxon>
        <taxon>Rhodobacterales</taxon>
        <taxon>Roseobacteraceae</taxon>
        <taxon>Palleronia</taxon>
    </lineage>
</organism>
<dbReference type="CDD" id="cd00081">
    <property type="entry name" value="Hint"/>
    <property type="match status" value="1"/>
</dbReference>
<dbReference type="RefSeq" id="WP_108892709.1">
    <property type="nucleotide sequence ID" value="NZ_ONZF01000001.1"/>
</dbReference>
<sequence>MSIEHRSDPGPAQSLPVYPACAFTAVDGANLGDPLTIAEDLIAGDVYQLSPFSERCRLSVCAQPGAPSLRIARQTEAGNVGAEVHLDCCVTFMSPDGTVVEALILVELGGDGETIAHIHIFPLAEMQQRTDYAIVSIDRRAARTRFAETACVSFTRGTRITMANGAQIPVEGLNVGDRVLTRDHGVQQIRWIGRQTVRALGTFAPIRIAEGTLNNASDLVVSPNHRLFVYQRQDRLGAGRREVLVKAKYLLNGTTVTRTSGGFVDYFQMLFDRHEIIYAEGIAAETLLVDDTTRAALPEDISRNLTRDAPRRVMELREAQVDARVAADLFRQASVG</sequence>
<dbReference type="SMART" id="SM00306">
    <property type="entry name" value="HintN"/>
    <property type="match status" value="1"/>
</dbReference>
<proteinExistence type="predicted"/>
<dbReference type="SUPFAM" id="SSF51294">
    <property type="entry name" value="Hedgehog/intein (Hint) domain"/>
    <property type="match status" value="1"/>
</dbReference>
<evidence type="ECO:0000313" key="2">
    <source>
        <dbReference type="EMBL" id="SPJ22875.1"/>
    </source>
</evidence>
<dbReference type="Gene3D" id="2.170.16.10">
    <property type="entry name" value="Hedgehog/Intein (Hint) domain"/>
    <property type="match status" value="1"/>
</dbReference>
<name>A0A2R8BRY9_9RHOB</name>
<feature type="domain" description="Hint" evidence="1">
    <location>
        <begin position="151"/>
        <end position="260"/>
    </location>
</feature>
<dbReference type="InterPro" id="IPR036844">
    <property type="entry name" value="Hint_dom_sf"/>
</dbReference>
<evidence type="ECO:0000259" key="1">
    <source>
        <dbReference type="SMART" id="SM00306"/>
    </source>
</evidence>
<gene>
    <name evidence="2" type="ORF">PAA8504_00674</name>
</gene>
<reference evidence="2 3" key="1">
    <citation type="submission" date="2018-03" db="EMBL/GenBank/DDBJ databases">
        <authorList>
            <person name="Keele B.F."/>
        </authorList>
    </citation>
    <scope>NUCLEOTIDE SEQUENCE [LARGE SCALE GENOMIC DNA]</scope>
    <source>
        <strain evidence="2 3">CECT 8504</strain>
    </source>
</reference>
<evidence type="ECO:0000313" key="3">
    <source>
        <dbReference type="Proteomes" id="UP000244912"/>
    </source>
</evidence>
<dbReference type="EMBL" id="ONZF01000001">
    <property type="protein sequence ID" value="SPJ22875.1"/>
    <property type="molecule type" value="Genomic_DNA"/>
</dbReference>
<dbReference type="InterPro" id="IPR028992">
    <property type="entry name" value="Hedgehog/Intein_dom"/>
</dbReference>
<accession>A0A2R8BRY9</accession>
<dbReference type="AlphaFoldDB" id="A0A2R8BRY9"/>